<evidence type="ECO:0000313" key="4">
    <source>
        <dbReference type="Proteomes" id="UP000267798"/>
    </source>
</evidence>
<dbReference type="RefSeq" id="WP_120112303.1">
    <property type="nucleotide sequence ID" value="NZ_QXQB01000003.1"/>
</dbReference>
<dbReference type="CDD" id="cd11614">
    <property type="entry name" value="SAF_CpaB_FlgA_like"/>
    <property type="match status" value="1"/>
</dbReference>
<evidence type="ECO:0000256" key="2">
    <source>
        <dbReference type="SAM" id="Phobius"/>
    </source>
</evidence>
<dbReference type="AlphaFoldDB" id="A0A3A6PTT7"/>
<sequence length="359" mass="39804">MRIEWNLKTILIWAGVAVLFIGTNIGQYYMIWKPKMEEMKLTYETRISVLEAELDRIGPLVNIWTVGDGVTDLYAGREIQMQDLVQRELPESFVTQSLVLNPETIIGKYYRIGLLPGTPLSMDLVMEDPVDDTVREFDVVASVMPIGLKVGDYIDFRLIYPRGEDYIVLPHKRVEAINDNTIKLKLNETEIHYYQAALIDYFLQSKMGASIYLSKYLEPGMQQPAEAYYAVPENILAIMAADPNLMPKVNAAINNTARDLIDAGRFDIDVLEASLIAAGRSEVTGKIDTGKTKYENAEKERQEMIDRLGEVQAQEPSATDGTSSANNSSGTSSSSSSSGTGTSTPSGNPLLEIEKGVVE</sequence>
<name>A0A3A6PTT7_9BACL</name>
<proteinExistence type="predicted"/>
<reference evidence="3 4" key="1">
    <citation type="submission" date="2018-09" db="EMBL/GenBank/DDBJ databases">
        <title>Paenibacillus aracenensis nov. sp. isolated from a cave in southern Spain.</title>
        <authorList>
            <person name="Jurado V."/>
            <person name="Gutierrez-Patricio S."/>
            <person name="Gonzalez-Pimentel J.L."/>
            <person name="Miller A.Z."/>
            <person name="Laiz L."/>
            <person name="Saiz-Jimenez C."/>
        </authorList>
    </citation>
    <scope>NUCLEOTIDE SEQUENCE [LARGE SCALE GENOMIC DNA]</scope>
    <source>
        <strain evidence="3 4">JCM 19203</strain>
    </source>
</reference>
<evidence type="ECO:0000256" key="1">
    <source>
        <dbReference type="SAM" id="MobiDB-lite"/>
    </source>
</evidence>
<evidence type="ECO:0000313" key="3">
    <source>
        <dbReference type="EMBL" id="RJX39153.1"/>
    </source>
</evidence>
<feature type="region of interest" description="Disordered" evidence="1">
    <location>
        <begin position="304"/>
        <end position="359"/>
    </location>
</feature>
<keyword evidence="2" id="KW-1133">Transmembrane helix</keyword>
<comment type="caution">
    <text evidence="3">The sequence shown here is derived from an EMBL/GenBank/DDBJ whole genome shotgun (WGS) entry which is preliminary data.</text>
</comment>
<keyword evidence="2" id="KW-0472">Membrane</keyword>
<feature type="compositionally biased region" description="Low complexity" evidence="1">
    <location>
        <begin position="317"/>
        <end position="349"/>
    </location>
</feature>
<keyword evidence="4" id="KW-1185">Reference proteome</keyword>
<dbReference type="OrthoDB" id="2840666at2"/>
<evidence type="ECO:0008006" key="5">
    <source>
        <dbReference type="Google" id="ProtNLM"/>
    </source>
</evidence>
<dbReference type="EMBL" id="QXQB01000003">
    <property type="protein sequence ID" value="RJX39153.1"/>
    <property type="molecule type" value="Genomic_DNA"/>
</dbReference>
<organism evidence="3 4">
    <name type="scientific">Paenibacillus pinisoli</name>
    <dbReference type="NCBI Taxonomy" id="1276110"/>
    <lineage>
        <taxon>Bacteria</taxon>
        <taxon>Bacillati</taxon>
        <taxon>Bacillota</taxon>
        <taxon>Bacilli</taxon>
        <taxon>Bacillales</taxon>
        <taxon>Paenibacillaceae</taxon>
        <taxon>Paenibacillus</taxon>
    </lineage>
</organism>
<dbReference type="Proteomes" id="UP000267798">
    <property type="component" value="Unassembled WGS sequence"/>
</dbReference>
<accession>A0A3A6PTT7</accession>
<keyword evidence="2" id="KW-0812">Transmembrane</keyword>
<protein>
    <recommendedName>
        <fullName evidence="5">SAF domain-containing protein</fullName>
    </recommendedName>
</protein>
<feature type="transmembrane region" description="Helical" evidence="2">
    <location>
        <begin position="12"/>
        <end position="31"/>
    </location>
</feature>
<gene>
    <name evidence="3" type="ORF">D3P09_16810</name>
</gene>